<dbReference type="EMBL" id="BJMM01000107">
    <property type="protein sequence ID" value="GEB54313.1"/>
    <property type="molecule type" value="Genomic_DNA"/>
</dbReference>
<feature type="region of interest" description="Disordered" evidence="1">
    <location>
        <begin position="48"/>
        <end position="70"/>
    </location>
</feature>
<sequence length="70" mass="7322">MLGVLSLDVLWGDIQLSLPESPLVSCCRTLAIPIGLDNRAGVVGWVGPSGTATAAPARKRQSTAPSRRHT</sequence>
<name>A0A4Y3RCC0_STRCI</name>
<accession>A0A4Y3RCC0</accession>
<evidence type="ECO:0000313" key="3">
    <source>
        <dbReference type="Proteomes" id="UP000319210"/>
    </source>
</evidence>
<reference evidence="2 3" key="1">
    <citation type="submission" date="2019-06" db="EMBL/GenBank/DDBJ databases">
        <title>Whole genome shotgun sequence of Streptomyces cacaoi subsp. cacaoi NBRC 12748.</title>
        <authorList>
            <person name="Hosoyama A."/>
            <person name="Uohara A."/>
            <person name="Ohji S."/>
            <person name="Ichikawa N."/>
        </authorList>
    </citation>
    <scope>NUCLEOTIDE SEQUENCE [LARGE SCALE GENOMIC DNA]</scope>
    <source>
        <strain evidence="2 3">NBRC 12748</strain>
    </source>
</reference>
<proteinExistence type="predicted"/>
<keyword evidence="3" id="KW-1185">Reference proteome</keyword>
<comment type="caution">
    <text evidence="2">The sequence shown here is derived from an EMBL/GenBank/DDBJ whole genome shotgun (WGS) entry which is preliminary data.</text>
</comment>
<gene>
    <name evidence="2" type="ORF">SCA03_68640</name>
</gene>
<dbReference type="AlphaFoldDB" id="A0A4Y3RCC0"/>
<dbReference type="Proteomes" id="UP000319210">
    <property type="component" value="Unassembled WGS sequence"/>
</dbReference>
<protein>
    <submittedName>
        <fullName evidence="2">Uncharacterized protein</fullName>
    </submittedName>
</protein>
<organism evidence="2 3">
    <name type="scientific">Streptomyces cacaoi</name>
    <dbReference type="NCBI Taxonomy" id="1898"/>
    <lineage>
        <taxon>Bacteria</taxon>
        <taxon>Bacillati</taxon>
        <taxon>Actinomycetota</taxon>
        <taxon>Actinomycetes</taxon>
        <taxon>Kitasatosporales</taxon>
        <taxon>Streptomycetaceae</taxon>
        <taxon>Streptomyces</taxon>
    </lineage>
</organism>
<feature type="compositionally biased region" description="Basic residues" evidence="1">
    <location>
        <begin position="57"/>
        <end position="70"/>
    </location>
</feature>
<evidence type="ECO:0000313" key="2">
    <source>
        <dbReference type="EMBL" id="GEB54313.1"/>
    </source>
</evidence>
<evidence type="ECO:0000256" key="1">
    <source>
        <dbReference type="SAM" id="MobiDB-lite"/>
    </source>
</evidence>